<dbReference type="GO" id="GO:0000981">
    <property type="term" value="F:DNA-binding transcription factor activity, RNA polymerase II-specific"/>
    <property type="evidence" value="ECO:0007669"/>
    <property type="project" value="InterPro"/>
</dbReference>
<dbReference type="OrthoDB" id="4869221at2759"/>
<keyword evidence="5" id="KW-1185">Reference proteome</keyword>
<evidence type="ECO:0000259" key="3">
    <source>
        <dbReference type="PROSITE" id="PS50048"/>
    </source>
</evidence>
<evidence type="ECO:0000313" key="4">
    <source>
        <dbReference type="EMBL" id="EGX94406.1"/>
    </source>
</evidence>
<dbReference type="InterPro" id="IPR001138">
    <property type="entry name" value="Zn2Cys6_DnaBD"/>
</dbReference>
<dbReference type="InterPro" id="IPR036864">
    <property type="entry name" value="Zn2-C6_fun-type_DNA-bd_sf"/>
</dbReference>
<proteinExistence type="predicted"/>
<organism evidence="4 5">
    <name type="scientific">Cordyceps militaris (strain CM01)</name>
    <name type="common">Caterpillar fungus</name>
    <dbReference type="NCBI Taxonomy" id="983644"/>
    <lineage>
        <taxon>Eukaryota</taxon>
        <taxon>Fungi</taxon>
        <taxon>Dikarya</taxon>
        <taxon>Ascomycota</taxon>
        <taxon>Pezizomycotina</taxon>
        <taxon>Sordariomycetes</taxon>
        <taxon>Hypocreomycetidae</taxon>
        <taxon>Hypocreales</taxon>
        <taxon>Cordycipitaceae</taxon>
        <taxon>Cordyceps</taxon>
    </lineage>
</organism>
<feature type="domain" description="Zn(2)-C6 fungal-type" evidence="3">
    <location>
        <begin position="32"/>
        <end position="61"/>
    </location>
</feature>
<dbReference type="OMA" id="AKAKCNG"/>
<dbReference type="AlphaFoldDB" id="G3JB46"/>
<feature type="region of interest" description="Disordered" evidence="2">
    <location>
        <begin position="1"/>
        <end position="29"/>
    </location>
</feature>
<dbReference type="RefSeq" id="XP_006667892.1">
    <property type="nucleotide sequence ID" value="XM_006667829.1"/>
</dbReference>
<gene>
    <name evidence="4" type="ORF">CCM_02677</name>
</gene>
<dbReference type="EMBL" id="JH126400">
    <property type="protein sequence ID" value="EGX94406.1"/>
    <property type="molecule type" value="Genomic_DNA"/>
</dbReference>
<dbReference type="Proteomes" id="UP000001610">
    <property type="component" value="Unassembled WGS sequence"/>
</dbReference>
<evidence type="ECO:0000256" key="1">
    <source>
        <dbReference type="ARBA" id="ARBA00023242"/>
    </source>
</evidence>
<feature type="region of interest" description="Disordered" evidence="2">
    <location>
        <begin position="198"/>
        <end position="223"/>
    </location>
</feature>
<dbReference type="InParanoid" id="G3JB46"/>
<evidence type="ECO:0000313" key="5">
    <source>
        <dbReference type="Proteomes" id="UP000001610"/>
    </source>
</evidence>
<dbReference type="KEGG" id="cmt:CCM_02677"/>
<dbReference type="VEuPathDB" id="FungiDB:CCM_02677"/>
<name>G3JB46_CORMM</name>
<dbReference type="SMART" id="SM00066">
    <property type="entry name" value="GAL4"/>
    <property type="match status" value="1"/>
</dbReference>
<dbReference type="PROSITE" id="PS00463">
    <property type="entry name" value="ZN2_CY6_FUNGAL_1"/>
    <property type="match status" value="1"/>
</dbReference>
<evidence type="ECO:0000256" key="2">
    <source>
        <dbReference type="SAM" id="MobiDB-lite"/>
    </source>
</evidence>
<dbReference type="GO" id="GO:0008270">
    <property type="term" value="F:zinc ion binding"/>
    <property type="evidence" value="ECO:0007669"/>
    <property type="project" value="InterPro"/>
</dbReference>
<protein>
    <submittedName>
        <fullName evidence="4">Fungal transcriptional regulatory protein</fullName>
    </submittedName>
</protein>
<reference evidence="4 5" key="1">
    <citation type="journal article" date="2011" name="Genome Biol.">
        <title>Genome sequence of the insect pathogenic fungus Cordyceps militaris, a valued traditional Chinese medicine.</title>
        <authorList>
            <person name="Zheng P."/>
            <person name="Xia Y."/>
            <person name="Xiao G."/>
            <person name="Xiong C."/>
            <person name="Hu X."/>
            <person name="Zhang S."/>
            <person name="Zheng H."/>
            <person name="Huang Y."/>
            <person name="Zhou Y."/>
            <person name="Wang S."/>
            <person name="Zhao G.P."/>
            <person name="Liu X."/>
            <person name="St Leger R.J."/>
            <person name="Wang C."/>
        </authorList>
    </citation>
    <scope>NUCLEOTIDE SEQUENCE [LARGE SCALE GENOMIC DNA]</scope>
    <source>
        <strain evidence="4 5">CM01</strain>
    </source>
</reference>
<dbReference type="eggNOG" id="ENOG502TARJ">
    <property type="taxonomic scope" value="Eukaryota"/>
</dbReference>
<dbReference type="Pfam" id="PF00172">
    <property type="entry name" value="Zn_clus"/>
    <property type="match status" value="1"/>
</dbReference>
<dbReference type="PROSITE" id="PS50048">
    <property type="entry name" value="ZN2_CY6_FUNGAL_2"/>
    <property type="match status" value="1"/>
</dbReference>
<feature type="compositionally biased region" description="Low complexity" evidence="2">
    <location>
        <begin position="212"/>
        <end position="223"/>
    </location>
</feature>
<sequence>MSRAADIPDNLMGKWQSDQNRSTRAPRRPMTACQTCRASKVKCDGKQRCRHCALRGVACVYTNSRNTTARASGAVQKGSPKAHMSAVPDDAHQQMWPAPLPTANTREMHGVENAGRMAWNRAPFLSSDQNIYLHVHESPGSMESRLHSGLGIMEPLADYNALLPDSDLQLDFSCSINRRCSIAISDCTSDTLYSMHQTSGAERAGHTDTTRPSSSGPPSQSPSDGVFFSAHCPCREALSRSVGEINDALLSHKTTSDIFHVTSAFLHTCRGVLDCSLCTLHGADLVCLVSCLQQTASCFHYMAATTDPKHEAVIRLRLADTVVPVTDPRMRLMAMTTLVQHAVYILDAIGHSARCILHASSPPTPLVMSHVGYLENTIGDFRTTLDYVVAVAEQNARQSN</sequence>
<dbReference type="CDD" id="cd00067">
    <property type="entry name" value="GAL4"/>
    <property type="match status" value="1"/>
</dbReference>
<dbReference type="HOGENOM" id="CLU_706021_0_0_1"/>
<dbReference type="GeneID" id="18164704"/>
<accession>G3JB46</accession>
<keyword evidence="1" id="KW-0539">Nucleus</keyword>
<dbReference type="Gene3D" id="4.10.240.10">
    <property type="entry name" value="Zn(2)-C6 fungal-type DNA-binding domain"/>
    <property type="match status" value="1"/>
</dbReference>
<dbReference type="SUPFAM" id="SSF57701">
    <property type="entry name" value="Zn2/Cys6 DNA-binding domain"/>
    <property type="match status" value="1"/>
</dbReference>